<dbReference type="RefSeq" id="WP_172660038.1">
    <property type="nucleotide sequence ID" value="NZ_CBFGNQ010000001.1"/>
</dbReference>
<evidence type="ECO:0000256" key="3">
    <source>
        <dbReference type="ARBA" id="ARBA00023163"/>
    </source>
</evidence>
<evidence type="ECO:0000313" key="5">
    <source>
        <dbReference type="EMBL" id="MEJ2903501.1"/>
    </source>
</evidence>
<dbReference type="InterPro" id="IPR009057">
    <property type="entry name" value="Homeodomain-like_sf"/>
</dbReference>
<evidence type="ECO:0000256" key="2">
    <source>
        <dbReference type="ARBA" id="ARBA00023125"/>
    </source>
</evidence>
<dbReference type="SUPFAM" id="SSF46689">
    <property type="entry name" value="Homeodomain-like"/>
    <property type="match status" value="1"/>
</dbReference>
<organism evidence="5 6">
    <name type="scientific">Pedobacter panaciterrae</name>
    <dbReference type="NCBI Taxonomy" id="363849"/>
    <lineage>
        <taxon>Bacteria</taxon>
        <taxon>Pseudomonadati</taxon>
        <taxon>Bacteroidota</taxon>
        <taxon>Sphingobacteriia</taxon>
        <taxon>Sphingobacteriales</taxon>
        <taxon>Sphingobacteriaceae</taxon>
        <taxon>Pedobacter</taxon>
    </lineage>
</organism>
<evidence type="ECO:0000256" key="1">
    <source>
        <dbReference type="ARBA" id="ARBA00023015"/>
    </source>
</evidence>
<dbReference type="InterPro" id="IPR046532">
    <property type="entry name" value="DUF6597"/>
</dbReference>
<dbReference type="Gene3D" id="1.10.10.60">
    <property type="entry name" value="Homeodomain-like"/>
    <property type="match status" value="1"/>
</dbReference>
<evidence type="ECO:0000313" key="6">
    <source>
        <dbReference type="Proteomes" id="UP001378956"/>
    </source>
</evidence>
<dbReference type="Pfam" id="PF20240">
    <property type="entry name" value="DUF6597"/>
    <property type="match status" value="1"/>
</dbReference>
<sequence length="255" mass="28465">MKVHQFLPSDVLKPFVNRFLVTESEGDLTRQLLPGTAPVMALRFKGAIYLNNSHNNLGFGITGMSKVARPVYYTSGSAVLLVLFNEGGATAFINTPLNEFLGLTTNLDTVFPIGQVQRLEENLETIQTHAERIAAVETFLITQLKRNGKDPMISKAVDIIKSTSGNYKIKDLAATLNINIDSFEKRFRSQIGTSPKHFSSIIRIRSVISTYQSHQNLTAVSQETGFFDQAHFNRDFKTFTGESPGQFFKKGLPKW</sequence>
<dbReference type="PROSITE" id="PS01124">
    <property type="entry name" value="HTH_ARAC_FAMILY_2"/>
    <property type="match status" value="1"/>
</dbReference>
<dbReference type="Proteomes" id="UP001378956">
    <property type="component" value="Unassembled WGS sequence"/>
</dbReference>
<keyword evidence="2" id="KW-0238">DNA-binding</keyword>
<name>A0ABU8NMV8_9SPHI</name>
<comment type="caution">
    <text evidence="5">The sequence shown here is derived from an EMBL/GenBank/DDBJ whole genome shotgun (WGS) entry which is preliminary data.</text>
</comment>
<dbReference type="Pfam" id="PF12833">
    <property type="entry name" value="HTH_18"/>
    <property type="match status" value="1"/>
</dbReference>
<evidence type="ECO:0000259" key="4">
    <source>
        <dbReference type="PROSITE" id="PS01124"/>
    </source>
</evidence>
<dbReference type="SMART" id="SM00342">
    <property type="entry name" value="HTH_ARAC"/>
    <property type="match status" value="1"/>
</dbReference>
<keyword evidence="3" id="KW-0804">Transcription</keyword>
<reference evidence="5 6" key="1">
    <citation type="submission" date="2024-03" db="EMBL/GenBank/DDBJ databases">
        <title>Sequence of Lycoming College Course Isolates.</title>
        <authorList>
            <person name="Plotts O."/>
            <person name="Newman J."/>
        </authorList>
    </citation>
    <scope>NUCLEOTIDE SEQUENCE [LARGE SCALE GENOMIC DNA]</scope>
    <source>
        <strain evidence="5 6">CJB-3</strain>
    </source>
</reference>
<feature type="domain" description="HTH araC/xylS-type" evidence="4">
    <location>
        <begin position="154"/>
        <end position="250"/>
    </location>
</feature>
<dbReference type="InterPro" id="IPR018060">
    <property type="entry name" value="HTH_AraC"/>
</dbReference>
<dbReference type="PANTHER" id="PTHR46796:SF13">
    <property type="entry name" value="HTH-TYPE TRANSCRIPTIONAL ACTIVATOR RHAS"/>
    <property type="match status" value="1"/>
</dbReference>
<protein>
    <submittedName>
        <fullName evidence="5">Helix-turn-helix domain-containing protein</fullName>
    </submittedName>
</protein>
<gene>
    <name evidence="5" type="ORF">WAE58_13740</name>
</gene>
<proteinExistence type="predicted"/>
<dbReference type="PANTHER" id="PTHR46796">
    <property type="entry name" value="HTH-TYPE TRANSCRIPTIONAL ACTIVATOR RHAS-RELATED"/>
    <property type="match status" value="1"/>
</dbReference>
<dbReference type="EMBL" id="JBBEUB010000004">
    <property type="protein sequence ID" value="MEJ2903501.1"/>
    <property type="molecule type" value="Genomic_DNA"/>
</dbReference>
<accession>A0ABU8NMV8</accession>
<keyword evidence="1" id="KW-0805">Transcription regulation</keyword>
<dbReference type="InterPro" id="IPR050204">
    <property type="entry name" value="AraC_XylS_family_regulators"/>
</dbReference>
<keyword evidence="6" id="KW-1185">Reference proteome</keyword>